<sequence>MMITLAALSTRTGRAFDDHLDRSLTIPVLDGIQAQGDLLVIPAHLLETSPEPDAGWRPVPPEGLVLLDGVHPHVLVADPGTCLSTDGPDGPVFTATAPVYLMHPEHGATGLAPGRYAARRQREWRKTVPLPVVD</sequence>
<comment type="caution">
    <text evidence="1">The sequence shown here is derived from an EMBL/GenBank/DDBJ whole genome shotgun (WGS) entry which is preliminary data.</text>
</comment>
<evidence type="ECO:0000313" key="1">
    <source>
        <dbReference type="EMBL" id="TKK90537.1"/>
    </source>
</evidence>
<name>A0A4U3MQG5_9ACTN</name>
<dbReference type="OrthoDB" id="3377664at2"/>
<gene>
    <name evidence="1" type="ORF">FDA94_05970</name>
</gene>
<reference evidence="1 2" key="1">
    <citation type="submission" date="2019-04" db="EMBL/GenBank/DDBJ databases">
        <title>Herbidospora sp. NEAU-GS14.nov., a novel actinomycete isolated from soil.</title>
        <authorList>
            <person name="Han L."/>
        </authorList>
    </citation>
    <scope>NUCLEOTIDE SEQUENCE [LARGE SCALE GENOMIC DNA]</scope>
    <source>
        <strain evidence="1 2">NEAU-GS14</strain>
    </source>
</reference>
<dbReference type="AlphaFoldDB" id="A0A4U3MQG5"/>
<dbReference type="Proteomes" id="UP000308705">
    <property type="component" value="Unassembled WGS sequence"/>
</dbReference>
<accession>A0A4U3MQG5</accession>
<keyword evidence="2" id="KW-1185">Reference proteome</keyword>
<evidence type="ECO:0000313" key="2">
    <source>
        <dbReference type="Proteomes" id="UP000308705"/>
    </source>
</evidence>
<protein>
    <submittedName>
        <fullName evidence="1">Uncharacterized protein</fullName>
    </submittedName>
</protein>
<dbReference type="EMBL" id="SZQA01000003">
    <property type="protein sequence ID" value="TKK90537.1"/>
    <property type="molecule type" value="Genomic_DNA"/>
</dbReference>
<dbReference type="RefSeq" id="WP_137246005.1">
    <property type="nucleotide sequence ID" value="NZ_SZQA01000003.1"/>
</dbReference>
<organism evidence="1 2">
    <name type="scientific">Herbidospora galbida</name>
    <dbReference type="NCBI Taxonomy" id="2575442"/>
    <lineage>
        <taxon>Bacteria</taxon>
        <taxon>Bacillati</taxon>
        <taxon>Actinomycetota</taxon>
        <taxon>Actinomycetes</taxon>
        <taxon>Streptosporangiales</taxon>
        <taxon>Streptosporangiaceae</taxon>
        <taxon>Herbidospora</taxon>
    </lineage>
</organism>
<proteinExistence type="predicted"/>